<gene>
    <name evidence="2" type="ORF">WOLCODRAFT_15032</name>
</gene>
<organism evidence="2 3">
    <name type="scientific">Wolfiporia cocos (strain MD-104)</name>
    <name type="common">Brown rot fungus</name>
    <dbReference type="NCBI Taxonomy" id="742152"/>
    <lineage>
        <taxon>Eukaryota</taxon>
        <taxon>Fungi</taxon>
        <taxon>Dikarya</taxon>
        <taxon>Basidiomycota</taxon>
        <taxon>Agaricomycotina</taxon>
        <taxon>Agaricomycetes</taxon>
        <taxon>Polyporales</taxon>
        <taxon>Phaeolaceae</taxon>
        <taxon>Wolfiporia</taxon>
    </lineage>
</organism>
<evidence type="ECO:0000256" key="1">
    <source>
        <dbReference type="SAM" id="MobiDB-lite"/>
    </source>
</evidence>
<feature type="compositionally biased region" description="Low complexity" evidence="1">
    <location>
        <begin position="810"/>
        <end position="822"/>
    </location>
</feature>
<feature type="compositionally biased region" description="Low complexity" evidence="1">
    <location>
        <begin position="1"/>
        <end position="18"/>
    </location>
</feature>
<evidence type="ECO:0000313" key="3">
    <source>
        <dbReference type="Proteomes" id="UP000218811"/>
    </source>
</evidence>
<dbReference type="OMA" id="MRINRTH"/>
<feature type="compositionally biased region" description="Basic and acidic residues" evidence="1">
    <location>
        <begin position="647"/>
        <end position="673"/>
    </location>
</feature>
<sequence length="1024" mass="109412">MSSPLLPPSQSKPWWSRSKSPKEPSNLSPPRSFSDDSEKMSTSTRGSAKQKDSSAGLRFKTLGSAIGLKSKKLPSLAIQDPPSLPAPHSPFSAQHDAAHAPSSFYTNRPPAKSVSTVRSIEFDGDATSARTVSEPRTPSDYTRDRTSYQPSVLTFSEMDPFAAGGVIVQHAPHDANRLSVYSDSSLLDPHRKSGEIPMLYNRISYGSTSSNSHSQSSDSHSARLASPRSTQSGRPLPDGSRVRQNSLLRRDVPLDIPEAESQRSVPYGSQSSTSTVTSGDGHSRLSEPPSGGEFLHPRHVQGLRARGMTIATAGEGSRCNAVPPSAAPLYLRRKASDLSYFNSSSSASSPSPLSFSRSRSSTTDGTDSPVSPATRPLVVVRKASSSRVHLPPPSARPPADELPPPPGSPWHSPDAASSRDDISFSAFPRPPSSSSSSMSFAPSIDDLDGSPGGPLDHRVRHAPAAPAKSKRRMHRANTDFGQTATLRSIALDMAALPSASSGSAFPPPLPAHIRHGADGPPPRLLKKAASQQSLLSKRYSAASVASSAAYADDGAQARSAAAAPAAGKAPRKQRSFHHSRLPLPPMPTLRHATSSGAQDPVPPPPPPLSPAPTESQARRGSSGATRKRLFSGPSMRRGSASQPAQDDDVRSVSSVDERRGGREKEREREKEKVVMSFGARGNPLALLTSNACVAPQAYLDGQGACPSPTGEGVLPSKRVSQTDYVPQRIMSPADMLKLEQQLADEAAAKDNEDRRPRLELHMGLINGRQKSDARSNKSRLSTMSAGTLAFGLSDEQNASENSSMLNQPLSSSASTRSRQNSTVISPTRLDIVTEGVRQPARSHSVLGKNLAKPALSVRPSTAQPSLPSPAMSTFTHTYSPERAPVSLPPPPRARPAREQQQAQQADRDRRASVVPIQPLSPPPRAVRRPSVASTATARSQQSSHSSRPPSAFDAKALKRRSIMRKPSFLEIGDELEDTAEDEDEDEGAEQRDERPLSPPVEDSFLDMERGSFDTIRSSDSMLYV</sequence>
<evidence type="ECO:0000313" key="2">
    <source>
        <dbReference type="EMBL" id="PCH34000.1"/>
    </source>
</evidence>
<accession>A0A2H3IVI2</accession>
<feature type="compositionally biased region" description="Acidic residues" evidence="1">
    <location>
        <begin position="971"/>
        <end position="987"/>
    </location>
</feature>
<feature type="compositionally biased region" description="Pro residues" evidence="1">
    <location>
        <begin position="390"/>
        <end position="408"/>
    </location>
</feature>
<feature type="region of interest" description="Disordered" evidence="1">
    <location>
        <begin position="498"/>
        <end position="674"/>
    </location>
</feature>
<protein>
    <submittedName>
        <fullName evidence="2">Uncharacterized protein</fullName>
    </submittedName>
</protein>
<feature type="compositionally biased region" description="Low complexity" evidence="1">
    <location>
        <begin position="204"/>
        <end position="226"/>
    </location>
</feature>
<dbReference type="OrthoDB" id="3195323at2759"/>
<feature type="region of interest" description="Disordered" evidence="1">
    <location>
        <begin position="745"/>
        <end position="780"/>
    </location>
</feature>
<feature type="compositionally biased region" description="Pro residues" evidence="1">
    <location>
        <begin position="600"/>
        <end position="610"/>
    </location>
</feature>
<feature type="compositionally biased region" description="Basic and acidic residues" evidence="1">
    <location>
        <begin position="746"/>
        <end position="760"/>
    </location>
</feature>
<proteinExistence type="predicted"/>
<feature type="compositionally biased region" description="Polar residues" evidence="1">
    <location>
        <begin position="128"/>
        <end position="140"/>
    </location>
</feature>
<reference evidence="2 3" key="1">
    <citation type="journal article" date="2012" name="Science">
        <title>The Paleozoic origin of enzymatic lignin decomposition reconstructed from 31 fungal genomes.</title>
        <authorList>
            <person name="Floudas D."/>
            <person name="Binder M."/>
            <person name="Riley R."/>
            <person name="Barry K."/>
            <person name="Blanchette R.A."/>
            <person name="Henrissat B."/>
            <person name="Martinez A.T."/>
            <person name="Otillar R."/>
            <person name="Spatafora J.W."/>
            <person name="Yadav J.S."/>
            <person name="Aerts A."/>
            <person name="Benoit I."/>
            <person name="Boyd A."/>
            <person name="Carlson A."/>
            <person name="Copeland A."/>
            <person name="Coutinho P.M."/>
            <person name="de Vries R.P."/>
            <person name="Ferreira P."/>
            <person name="Findley K."/>
            <person name="Foster B."/>
            <person name="Gaskell J."/>
            <person name="Glotzer D."/>
            <person name="Gorecki P."/>
            <person name="Heitman J."/>
            <person name="Hesse C."/>
            <person name="Hori C."/>
            <person name="Igarashi K."/>
            <person name="Jurgens J.A."/>
            <person name="Kallen N."/>
            <person name="Kersten P."/>
            <person name="Kohler A."/>
            <person name="Kuees U."/>
            <person name="Kumar T.K.A."/>
            <person name="Kuo A."/>
            <person name="LaButti K."/>
            <person name="Larrondo L.F."/>
            <person name="Lindquist E."/>
            <person name="Ling A."/>
            <person name="Lombard V."/>
            <person name="Lucas S."/>
            <person name="Lundell T."/>
            <person name="Martin R."/>
            <person name="McLaughlin D.J."/>
            <person name="Morgenstern I."/>
            <person name="Morin E."/>
            <person name="Murat C."/>
            <person name="Nagy L.G."/>
            <person name="Nolan M."/>
            <person name="Ohm R.A."/>
            <person name="Patyshakuliyeva A."/>
            <person name="Rokas A."/>
            <person name="Ruiz-Duenas F.J."/>
            <person name="Sabat G."/>
            <person name="Salamov A."/>
            <person name="Samejima M."/>
            <person name="Schmutz J."/>
            <person name="Slot J.C."/>
            <person name="St John F."/>
            <person name="Stenlid J."/>
            <person name="Sun H."/>
            <person name="Sun S."/>
            <person name="Syed K."/>
            <person name="Tsang A."/>
            <person name="Wiebenga A."/>
            <person name="Young D."/>
            <person name="Pisabarro A."/>
            <person name="Eastwood D.C."/>
            <person name="Martin F."/>
            <person name="Cullen D."/>
            <person name="Grigoriev I.V."/>
            <person name="Hibbett D.S."/>
        </authorList>
    </citation>
    <scope>NUCLEOTIDE SEQUENCE [LARGE SCALE GENOMIC DNA]</scope>
    <source>
        <strain evidence="2 3">MD-104</strain>
    </source>
</reference>
<feature type="compositionally biased region" description="Low complexity" evidence="1">
    <location>
        <begin position="423"/>
        <end position="444"/>
    </location>
</feature>
<feature type="compositionally biased region" description="Basic residues" evidence="1">
    <location>
        <begin position="569"/>
        <end position="580"/>
    </location>
</feature>
<feature type="compositionally biased region" description="Low complexity" evidence="1">
    <location>
        <begin position="268"/>
        <end position="280"/>
    </location>
</feature>
<feature type="compositionally biased region" description="Polar residues" evidence="1">
    <location>
        <begin position="858"/>
        <end position="878"/>
    </location>
</feature>
<feature type="region of interest" description="Disordered" evidence="1">
    <location>
        <begin position="340"/>
        <end position="481"/>
    </location>
</feature>
<feature type="compositionally biased region" description="Low complexity" evidence="1">
    <location>
        <begin position="928"/>
        <end position="951"/>
    </location>
</feature>
<feature type="region of interest" description="Disordered" evidence="1">
    <location>
        <begin position="796"/>
        <end position="1024"/>
    </location>
</feature>
<keyword evidence="3" id="KW-1185">Reference proteome</keyword>
<dbReference type="Proteomes" id="UP000218811">
    <property type="component" value="Unassembled WGS sequence"/>
</dbReference>
<feature type="compositionally biased region" description="Low complexity" evidence="1">
    <location>
        <begin position="539"/>
        <end position="568"/>
    </location>
</feature>
<feature type="compositionally biased region" description="Polar residues" evidence="1">
    <location>
        <begin position="796"/>
        <end position="809"/>
    </location>
</feature>
<dbReference type="AlphaFoldDB" id="A0A2H3IVI2"/>
<feature type="region of interest" description="Disordered" evidence="1">
    <location>
        <begin position="1"/>
        <end position="58"/>
    </location>
</feature>
<feature type="region of interest" description="Disordered" evidence="1">
    <location>
        <begin position="204"/>
        <end position="298"/>
    </location>
</feature>
<feature type="compositionally biased region" description="Polar residues" evidence="1">
    <location>
        <begin position="1014"/>
        <end position="1024"/>
    </location>
</feature>
<name>A0A2H3IVI2_WOLCO</name>
<feature type="compositionally biased region" description="Polar residues" evidence="1">
    <location>
        <begin position="613"/>
        <end position="624"/>
    </location>
</feature>
<dbReference type="EMBL" id="KB467831">
    <property type="protein sequence ID" value="PCH34000.1"/>
    <property type="molecule type" value="Genomic_DNA"/>
</dbReference>
<feature type="compositionally biased region" description="Low complexity" evidence="1">
    <location>
        <begin position="340"/>
        <end position="364"/>
    </location>
</feature>
<feature type="region of interest" description="Disordered" evidence="1">
    <location>
        <begin position="70"/>
        <end position="146"/>
    </location>
</feature>